<dbReference type="InterPro" id="IPR002305">
    <property type="entry name" value="aa-tRNA-synth_Ic"/>
</dbReference>
<sequence length="273" mass="30912">MCDYLGVGLRPENTFFVQSQVPELAELVMYFSFLVTLARLQRNPTVKDEAKTYGVTNMSYGFLGYPVSQAADILAFKADLIPVGQDQLPHIEQTREIVRSFNRTFGREVFTLPQPLVGEVPVLVGTDGDNKMSKSLDNFVAFAHSPEETERRILNMVTDRKRAYRKDPGHPDECFAFKYWSIFSPSDTPVVRQECESATRGCKDCKAQLASKLNEHLAEIRERRQQYASQPDLVWDILATSIKRARAVAVETLTEVREAMKIAFPKLQIKGGK</sequence>
<keyword evidence="3 10" id="KW-0436">Ligase</keyword>
<dbReference type="GO" id="GO:0005829">
    <property type="term" value="C:cytosol"/>
    <property type="evidence" value="ECO:0007669"/>
    <property type="project" value="TreeGrafter"/>
</dbReference>
<dbReference type="Proteomes" id="UP000183206">
    <property type="component" value="Unassembled WGS sequence"/>
</dbReference>
<dbReference type="SUPFAM" id="SSF52374">
    <property type="entry name" value="Nucleotidylyl transferase"/>
    <property type="match status" value="1"/>
</dbReference>
<dbReference type="Gene3D" id="1.10.240.10">
    <property type="entry name" value="Tyrosyl-Transfer RNA Synthetase"/>
    <property type="match status" value="1"/>
</dbReference>
<evidence type="ECO:0000256" key="2">
    <source>
        <dbReference type="ARBA" id="ARBA00013161"/>
    </source>
</evidence>
<evidence type="ECO:0000256" key="7">
    <source>
        <dbReference type="ARBA" id="ARBA00023146"/>
    </source>
</evidence>
<dbReference type="GO" id="GO:0005524">
    <property type="term" value="F:ATP binding"/>
    <property type="evidence" value="ECO:0007669"/>
    <property type="project" value="UniProtKB-KW"/>
</dbReference>
<accession>A0A1J4V8L4</accession>
<evidence type="ECO:0000313" key="12">
    <source>
        <dbReference type="Proteomes" id="UP000183206"/>
    </source>
</evidence>
<reference evidence="11 12" key="1">
    <citation type="journal article" date="2016" name="Environ. Microbiol.">
        <title>Genomic resolution of a cold subsurface aquifer community provides metabolic insights for novel microbes adapted to high CO concentrations.</title>
        <authorList>
            <person name="Probst A.J."/>
            <person name="Castelle C.J."/>
            <person name="Singh A."/>
            <person name="Brown C.T."/>
            <person name="Anantharaman K."/>
            <person name="Sharon I."/>
            <person name="Hug L.A."/>
            <person name="Burstein D."/>
            <person name="Emerson J.B."/>
            <person name="Thomas B.C."/>
            <person name="Banfield J.F."/>
        </authorList>
    </citation>
    <scope>NUCLEOTIDE SEQUENCE [LARGE SCALE GENOMIC DNA]</scope>
    <source>
        <strain evidence="11">CG1_02_47_685</strain>
    </source>
</reference>
<dbReference type="Gene3D" id="3.40.50.620">
    <property type="entry name" value="HUPs"/>
    <property type="match status" value="1"/>
</dbReference>
<evidence type="ECO:0000256" key="8">
    <source>
        <dbReference type="ARBA" id="ARBA00049929"/>
    </source>
</evidence>
<protein>
    <recommendedName>
        <fullName evidence="2 9">Tryptophan--tRNA ligase</fullName>
        <ecNumber evidence="2 9">6.1.1.2</ecNumber>
    </recommendedName>
</protein>
<name>A0A1J4V8L4_9BACT</name>
<evidence type="ECO:0000256" key="6">
    <source>
        <dbReference type="ARBA" id="ARBA00022917"/>
    </source>
</evidence>
<comment type="caution">
    <text evidence="11">The sequence shown here is derived from an EMBL/GenBank/DDBJ whole genome shotgun (WGS) entry which is preliminary data.</text>
</comment>
<comment type="catalytic activity">
    <reaction evidence="8">
        <text>tRNA(Trp) + L-tryptophan + ATP = L-tryptophyl-tRNA(Trp) + AMP + diphosphate + H(+)</text>
        <dbReference type="Rhea" id="RHEA:24080"/>
        <dbReference type="Rhea" id="RHEA-COMP:9671"/>
        <dbReference type="Rhea" id="RHEA-COMP:9705"/>
        <dbReference type="ChEBI" id="CHEBI:15378"/>
        <dbReference type="ChEBI" id="CHEBI:30616"/>
        <dbReference type="ChEBI" id="CHEBI:33019"/>
        <dbReference type="ChEBI" id="CHEBI:57912"/>
        <dbReference type="ChEBI" id="CHEBI:78442"/>
        <dbReference type="ChEBI" id="CHEBI:78535"/>
        <dbReference type="ChEBI" id="CHEBI:456215"/>
        <dbReference type="EC" id="6.1.1.2"/>
    </reaction>
</comment>
<dbReference type="STRING" id="1805282.AUJ44_00225"/>
<gene>
    <name evidence="11" type="ORF">AUJ44_00225</name>
</gene>
<dbReference type="InterPro" id="IPR002306">
    <property type="entry name" value="Trp-tRNA-ligase"/>
</dbReference>
<dbReference type="NCBIfam" id="TIGR00233">
    <property type="entry name" value="trpS"/>
    <property type="match status" value="1"/>
</dbReference>
<organism evidence="11 12">
    <name type="scientific">Candidatus Nomurabacteria bacterium CG1_02_47_685</name>
    <dbReference type="NCBI Taxonomy" id="1805282"/>
    <lineage>
        <taxon>Bacteria</taxon>
        <taxon>Candidatus Nomuraibacteriota</taxon>
    </lineage>
</organism>
<dbReference type="GO" id="GO:0004830">
    <property type="term" value="F:tryptophan-tRNA ligase activity"/>
    <property type="evidence" value="ECO:0007669"/>
    <property type="project" value="UniProtKB-UniRule"/>
</dbReference>
<dbReference type="Pfam" id="PF00579">
    <property type="entry name" value="tRNA-synt_1b"/>
    <property type="match status" value="1"/>
</dbReference>
<dbReference type="PANTHER" id="PTHR43766">
    <property type="entry name" value="TRYPTOPHAN--TRNA LIGASE, MITOCHONDRIAL"/>
    <property type="match status" value="1"/>
</dbReference>
<dbReference type="GO" id="GO:0006436">
    <property type="term" value="P:tryptophanyl-tRNA aminoacylation"/>
    <property type="evidence" value="ECO:0007669"/>
    <property type="project" value="UniProtKB-UniRule"/>
</dbReference>
<evidence type="ECO:0000256" key="4">
    <source>
        <dbReference type="ARBA" id="ARBA00022741"/>
    </source>
</evidence>
<evidence type="ECO:0000256" key="3">
    <source>
        <dbReference type="ARBA" id="ARBA00022598"/>
    </source>
</evidence>
<evidence type="ECO:0000313" key="11">
    <source>
        <dbReference type="EMBL" id="OIO33514.1"/>
    </source>
</evidence>
<evidence type="ECO:0000256" key="1">
    <source>
        <dbReference type="ARBA" id="ARBA00005594"/>
    </source>
</evidence>
<dbReference type="AlphaFoldDB" id="A0A1J4V8L4"/>
<evidence type="ECO:0000256" key="10">
    <source>
        <dbReference type="RuleBase" id="RU363036"/>
    </source>
</evidence>
<keyword evidence="6 10" id="KW-0648">Protein biosynthesis</keyword>
<dbReference type="PRINTS" id="PR01039">
    <property type="entry name" value="TRNASYNTHTRP"/>
</dbReference>
<dbReference type="PANTHER" id="PTHR43766:SF1">
    <property type="entry name" value="TRYPTOPHAN--TRNA LIGASE, MITOCHONDRIAL"/>
    <property type="match status" value="1"/>
</dbReference>
<dbReference type="EC" id="6.1.1.2" evidence="2 9"/>
<keyword evidence="4 10" id="KW-0547">Nucleotide-binding</keyword>
<proteinExistence type="inferred from homology"/>
<dbReference type="InterPro" id="IPR014729">
    <property type="entry name" value="Rossmann-like_a/b/a_fold"/>
</dbReference>
<dbReference type="EMBL" id="MNVO01000005">
    <property type="protein sequence ID" value="OIO33514.1"/>
    <property type="molecule type" value="Genomic_DNA"/>
</dbReference>
<keyword evidence="5 10" id="KW-0067">ATP-binding</keyword>
<evidence type="ECO:0000256" key="5">
    <source>
        <dbReference type="ARBA" id="ARBA00022840"/>
    </source>
</evidence>
<evidence type="ECO:0000256" key="9">
    <source>
        <dbReference type="NCBIfam" id="TIGR00233"/>
    </source>
</evidence>
<comment type="similarity">
    <text evidence="1 10">Belongs to the class-I aminoacyl-tRNA synthetase family.</text>
</comment>
<dbReference type="FunFam" id="1.10.240.10:FF:000005">
    <property type="entry name" value="Tryptophan--tRNA ligase"/>
    <property type="match status" value="1"/>
</dbReference>
<keyword evidence="7 10" id="KW-0030">Aminoacyl-tRNA synthetase</keyword>
<dbReference type="InterPro" id="IPR050203">
    <property type="entry name" value="Trp-tRNA_synthetase"/>
</dbReference>